<organism evidence="1 2">
    <name type="scientific">Nitratidesulfovibrio vulgaris (strain DP4)</name>
    <name type="common">Desulfovibrio vulgaris</name>
    <dbReference type="NCBI Taxonomy" id="391774"/>
    <lineage>
        <taxon>Bacteria</taxon>
        <taxon>Pseudomonadati</taxon>
        <taxon>Thermodesulfobacteriota</taxon>
        <taxon>Desulfovibrionia</taxon>
        <taxon>Desulfovibrionales</taxon>
        <taxon>Desulfovibrionaceae</taxon>
        <taxon>Nitratidesulfovibrio</taxon>
    </lineage>
</organism>
<dbReference type="RefSeq" id="WP_010939895.1">
    <property type="nucleotide sequence ID" value="NC_008751.1"/>
</dbReference>
<reference evidence="2" key="1">
    <citation type="journal article" date="2009" name="Environ. Microbiol.">
        <title>Contribution of mobile genetic elements to Desulfovibrio vulgaris genome plasticity.</title>
        <authorList>
            <person name="Walker C.B."/>
            <person name="Stolyar S."/>
            <person name="Chivian D."/>
            <person name="Pinel N."/>
            <person name="Gabster J.A."/>
            <person name="Dehal P.S."/>
            <person name="He Z."/>
            <person name="Yang Z.K."/>
            <person name="Yen H.C."/>
            <person name="Zhou J."/>
            <person name="Wall J.D."/>
            <person name="Hazen T.C."/>
            <person name="Arkin A.P."/>
            <person name="Stahl D.A."/>
        </authorList>
    </citation>
    <scope>NUCLEOTIDE SEQUENCE [LARGE SCALE GENOMIC DNA]</scope>
    <source>
        <strain evidence="2">DP4</strain>
    </source>
</reference>
<evidence type="ECO:0000313" key="2">
    <source>
        <dbReference type="Proteomes" id="UP000009173"/>
    </source>
</evidence>
<dbReference type="Proteomes" id="UP000009173">
    <property type="component" value="Chromosome"/>
</dbReference>
<dbReference type="HOGENOM" id="CLU_2787140_0_0_7"/>
<proteinExistence type="predicted"/>
<gene>
    <name evidence="1" type="ordered locus">Dvul_0626</name>
</gene>
<sequence>MYDKSLEKEEACCSCGRYNDLQDNERARELHHVEDRLLCFDCFRRHGPLLRGTLGEERVLSLIENWYG</sequence>
<dbReference type="KEGG" id="dvl:Dvul_0626"/>
<dbReference type="AlphaFoldDB" id="A0A0H3A6I5"/>
<dbReference type="EMBL" id="CP000527">
    <property type="protein sequence ID" value="ABM27649.1"/>
    <property type="molecule type" value="Genomic_DNA"/>
</dbReference>
<accession>A0A0H3A6I5</accession>
<evidence type="ECO:0000313" key="1">
    <source>
        <dbReference type="EMBL" id="ABM27649.1"/>
    </source>
</evidence>
<name>A0A0H3A6I5_NITV4</name>
<protein>
    <submittedName>
        <fullName evidence="1">Uncharacterized protein</fullName>
    </submittedName>
</protein>